<organism evidence="1">
    <name type="scientific">Podoviridae sp. ctdDI2</name>
    <dbReference type="NCBI Taxonomy" id="2826567"/>
    <lineage>
        <taxon>Viruses</taxon>
        <taxon>Duplodnaviria</taxon>
        <taxon>Heunggongvirae</taxon>
        <taxon>Uroviricota</taxon>
        <taxon>Caudoviricetes</taxon>
    </lineage>
</organism>
<accession>A0A8S5NRD8</accession>
<reference evidence="1" key="1">
    <citation type="journal article" date="2021" name="Proc. Natl. Acad. Sci. U.S.A.">
        <title>A Catalog of Tens of Thousands of Viruses from Human Metagenomes Reveals Hidden Associations with Chronic Diseases.</title>
        <authorList>
            <person name="Tisza M.J."/>
            <person name="Buck C.B."/>
        </authorList>
    </citation>
    <scope>NUCLEOTIDE SEQUENCE</scope>
    <source>
        <strain evidence="1">CtdDI2</strain>
    </source>
</reference>
<name>A0A8S5NRD8_9CAUD</name>
<proteinExistence type="predicted"/>
<sequence length="104" mass="12214">MTDSELMAYLDEIEREVDRDIYDPDMTIALEEKYNHWREVSKSIHALHPMKRVETPGPVKWGKTVKVKLDNTQRFYYSHDMGVGFIWINEISESGLEPLGENKN</sequence>
<protein>
    <submittedName>
        <fullName evidence="1">Uncharacterized protein</fullName>
    </submittedName>
</protein>
<dbReference type="EMBL" id="BK015224">
    <property type="protein sequence ID" value="DAD96776.1"/>
    <property type="molecule type" value="Genomic_DNA"/>
</dbReference>
<evidence type="ECO:0000313" key="1">
    <source>
        <dbReference type="EMBL" id="DAD96776.1"/>
    </source>
</evidence>